<sequence>MTVDRKSEDEDRTRRPDDSGTQEEKEVRRGETGTSTGDPHDDFDPQQG</sequence>
<reference evidence="2" key="2">
    <citation type="submission" date="2020-09" db="EMBL/GenBank/DDBJ databases">
        <authorList>
            <person name="Sun Q."/>
            <person name="Zhou Y."/>
        </authorList>
    </citation>
    <scope>NUCLEOTIDE SEQUENCE</scope>
    <source>
        <strain evidence="2">CGMCC 4.7679</strain>
    </source>
</reference>
<name>A0A8H9MDK1_9PSEU</name>
<feature type="compositionally biased region" description="Basic and acidic residues" evidence="1">
    <location>
        <begin position="1"/>
        <end position="31"/>
    </location>
</feature>
<dbReference type="RefSeq" id="WP_183176744.1">
    <property type="nucleotide sequence ID" value="NZ_BNAV01000003.1"/>
</dbReference>
<gene>
    <name evidence="2" type="ORF">GCM10017566_27830</name>
</gene>
<dbReference type="EMBL" id="BNAV01000003">
    <property type="protein sequence ID" value="GHF52882.1"/>
    <property type="molecule type" value="Genomic_DNA"/>
</dbReference>
<organism evidence="2 3">
    <name type="scientific">Amycolatopsis bartoniae</name>
    <dbReference type="NCBI Taxonomy" id="941986"/>
    <lineage>
        <taxon>Bacteria</taxon>
        <taxon>Bacillati</taxon>
        <taxon>Actinomycetota</taxon>
        <taxon>Actinomycetes</taxon>
        <taxon>Pseudonocardiales</taxon>
        <taxon>Pseudonocardiaceae</taxon>
        <taxon>Amycolatopsis</taxon>
    </lineage>
</organism>
<accession>A0A8H9MDK1</accession>
<dbReference type="Proteomes" id="UP000658656">
    <property type="component" value="Unassembled WGS sequence"/>
</dbReference>
<evidence type="ECO:0000313" key="2">
    <source>
        <dbReference type="EMBL" id="GHF52882.1"/>
    </source>
</evidence>
<reference evidence="2" key="1">
    <citation type="journal article" date="2014" name="Int. J. Syst. Evol. Microbiol.">
        <title>Complete genome sequence of Corynebacterium casei LMG S-19264T (=DSM 44701T), isolated from a smear-ripened cheese.</title>
        <authorList>
            <consortium name="US DOE Joint Genome Institute (JGI-PGF)"/>
            <person name="Walter F."/>
            <person name="Albersmeier A."/>
            <person name="Kalinowski J."/>
            <person name="Ruckert C."/>
        </authorList>
    </citation>
    <scope>NUCLEOTIDE SEQUENCE</scope>
    <source>
        <strain evidence="2">CGMCC 4.7679</strain>
    </source>
</reference>
<feature type="region of interest" description="Disordered" evidence="1">
    <location>
        <begin position="1"/>
        <end position="48"/>
    </location>
</feature>
<keyword evidence="3" id="KW-1185">Reference proteome</keyword>
<evidence type="ECO:0000313" key="3">
    <source>
        <dbReference type="Proteomes" id="UP000658656"/>
    </source>
</evidence>
<proteinExistence type="predicted"/>
<evidence type="ECO:0000256" key="1">
    <source>
        <dbReference type="SAM" id="MobiDB-lite"/>
    </source>
</evidence>
<protein>
    <submittedName>
        <fullName evidence="2">Uncharacterized protein</fullName>
    </submittedName>
</protein>
<comment type="caution">
    <text evidence="2">The sequence shown here is derived from an EMBL/GenBank/DDBJ whole genome shotgun (WGS) entry which is preliminary data.</text>
</comment>
<dbReference type="AlphaFoldDB" id="A0A8H9MDK1"/>
<feature type="compositionally biased region" description="Basic and acidic residues" evidence="1">
    <location>
        <begin position="38"/>
        <end position="48"/>
    </location>
</feature>